<dbReference type="EMBL" id="CM055103">
    <property type="protein sequence ID" value="KAJ7535610.1"/>
    <property type="molecule type" value="Genomic_DNA"/>
</dbReference>
<keyword evidence="2" id="KW-1185">Reference proteome</keyword>
<reference evidence="2" key="1">
    <citation type="journal article" date="2024" name="Proc. Natl. Acad. Sci. U.S.A.">
        <title>Extraordinary preservation of gene collinearity over three hundred million years revealed in homosporous lycophytes.</title>
        <authorList>
            <person name="Li C."/>
            <person name="Wickell D."/>
            <person name="Kuo L.Y."/>
            <person name="Chen X."/>
            <person name="Nie B."/>
            <person name="Liao X."/>
            <person name="Peng D."/>
            <person name="Ji J."/>
            <person name="Jenkins J."/>
            <person name="Williams M."/>
            <person name="Shu S."/>
            <person name="Plott C."/>
            <person name="Barry K."/>
            <person name="Rajasekar S."/>
            <person name="Grimwood J."/>
            <person name="Han X."/>
            <person name="Sun S."/>
            <person name="Hou Z."/>
            <person name="He W."/>
            <person name="Dai G."/>
            <person name="Sun C."/>
            <person name="Schmutz J."/>
            <person name="Leebens-Mack J.H."/>
            <person name="Li F.W."/>
            <person name="Wang L."/>
        </authorList>
    </citation>
    <scope>NUCLEOTIDE SEQUENCE [LARGE SCALE GENOMIC DNA]</scope>
    <source>
        <strain evidence="2">cv. PW_Plant_1</strain>
    </source>
</reference>
<name>A0ACC2C0W7_DIPCM</name>
<evidence type="ECO:0000313" key="1">
    <source>
        <dbReference type="EMBL" id="KAJ7535610.1"/>
    </source>
</evidence>
<sequence>MMMHPEHGIVDESNMDSELEDKESRRVVRAKESKPWGKYWRAHSLTRSLAPENTEDPNLVASAKKSRVATLDVFRGLTVALMVLVDDAGYWWPKIAHAPWNGCTLADFVMPFFLFIVGVAIALAFKRVVLKRASMVRVILRAIKLIILGILLQGGFLHGSDQLSYGVDMKLIRWAGILQRIALAYLFVALVEIAITNAEGLVLPEGRFGIFKLYRWHWVAALFILIIYHSVVYGVFVPDWHFVPGNGSGAKALTVKCGVRAHFGPACNAVGYIDRTILGKHHLYWHPAWRRSKWCSLFSPDTGPAPPNAPTWCFGPFEPEGIMSSISAILSCIIGIHYGHVLTHFKDHFNRLLHWAMPGVLFIVMGAVLHISNAIPLNKQLYSFSYVCFTAGTAGLVFSALYILIDVFGVRYPTLMLEWMGMNALVVFVFGASDVLASFVNGFYYESSDNSLIHWVKKHIFFNVWNSQRVAGLLYVLFGEILFWGIVSGLLHSQRWYWKL</sequence>
<protein>
    <submittedName>
        <fullName evidence="1">Uncharacterized protein</fullName>
    </submittedName>
</protein>
<organism evidence="1 2">
    <name type="scientific">Diphasiastrum complanatum</name>
    <name type="common">Issler's clubmoss</name>
    <name type="synonym">Lycopodium complanatum</name>
    <dbReference type="NCBI Taxonomy" id="34168"/>
    <lineage>
        <taxon>Eukaryota</taxon>
        <taxon>Viridiplantae</taxon>
        <taxon>Streptophyta</taxon>
        <taxon>Embryophyta</taxon>
        <taxon>Tracheophyta</taxon>
        <taxon>Lycopodiopsida</taxon>
        <taxon>Lycopodiales</taxon>
        <taxon>Lycopodiaceae</taxon>
        <taxon>Lycopodioideae</taxon>
        <taxon>Diphasiastrum</taxon>
    </lineage>
</organism>
<comment type="caution">
    <text evidence="1">The sequence shown here is derived from an EMBL/GenBank/DDBJ whole genome shotgun (WGS) entry which is preliminary data.</text>
</comment>
<gene>
    <name evidence="1" type="ORF">O6H91_12G040100</name>
</gene>
<dbReference type="Proteomes" id="UP001162992">
    <property type="component" value="Chromosome 12"/>
</dbReference>
<proteinExistence type="predicted"/>
<evidence type="ECO:0000313" key="2">
    <source>
        <dbReference type="Proteomes" id="UP001162992"/>
    </source>
</evidence>
<accession>A0ACC2C0W7</accession>